<dbReference type="Proteomes" id="UP000653411">
    <property type="component" value="Unassembled WGS sequence"/>
</dbReference>
<gene>
    <name evidence="2" type="ORF">GCM10011578_096690</name>
</gene>
<dbReference type="AlphaFoldDB" id="A0A917XQD0"/>
<organism evidence="2 3">
    <name type="scientific">Streptomyces fuscichromogenes</name>
    <dbReference type="NCBI Taxonomy" id="1324013"/>
    <lineage>
        <taxon>Bacteria</taxon>
        <taxon>Bacillati</taxon>
        <taxon>Actinomycetota</taxon>
        <taxon>Actinomycetes</taxon>
        <taxon>Kitasatosporales</taxon>
        <taxon>Streptomycetaceae</taxon>
        <taxon>Streptomyces</taxon>
    </lineage>
</organism>
<dbReference type="RefSeq" id="WP_189269358.1">
    <property type="nucleotide sequence ID" value="NZ_BMML01000045.1"/>
</dbReference>
<evidence type="ECO:0000313" key="2">
    <source>
        <dbReference type="EMBL" id="GGN45091.1"/>
    </source>
</evidence>
<evidence type="ECO:0000256" key="1">
    <source>
        <dbReference type="SAM" id="SignalP"/>
    </source>
</evidence>
<accession>A0A917XQD0</accession>
<sequence length="146" mass="15605">MTKRKIRASLAAAAVATALTAVAVPSTAHASTAAPRTSAAADGYLYAWTNLNRGGSYCRWYGDDDDWSTCSPGGYMQDQASSVENRGYAGAYGDVKLFKNIGYDASAGYSCLDNGQYLNNLANYYWSNGTGMNDSITSHYWVTGCV</sequence>
<feature type="chain" id="PRO_5039577677" description="Peptidase inhibitor family I36" evidence="1">
    <location>
        <begin position="24"/>
        <end position="146"/>
    </location>
</feature>
<name>A0A917XQD0_9ACTN</name>
<feature type="signal peptide" evidence="1">
    <location>
        <begin position="1"/>
        <end position="23"/>
    </location>
</feature>
<evidence type="ECO:0000313" key="3">
    <source>
        <dbReference type="Proteomes" id="UP000653411"/>
    </source>
</evidence>
<keyword evidence="1" id="KW-0732">Signal</keyword>
<protein>
    <recommendedName>
        <fullName evidence="4">Peptidase inhibitor family I36</fullName>
    </recommendedName>
</protein>
<dbReference type="EMBL" id="BMML01000045">
    <property type="protein sequence ID" value="GGN45091.1"/>
    <property type="molecule type" value="Genomic_DNA"/>
</dbReference>
<comment type="caution">
    <text evidence="2">The sequence shown here is derived from an EMBL/GenBank/DDBJ whole genome shotgun (WGS) entry which is preliminary data.</text>
</comment>
<evidence type="ECO:0008006" key="4">
    <source>
        <dbReference type="Google" id="ProtNLM"/>
    </source>
</evidence>
<keyword evidence="3" id="KW-1185">Reference proteome</keyword>
<reference evidence="2" key="2">
    <citation type="submission" date="2020-09" db="EMBL/GenBank/DDBJ databases">
        <authorList>
            <person name="Sun Q."/>
            <person name="Zhou Y."/>
        </authorList>
    </citation>
    <scope>NUCLEOTIDE SEQUENCE</scope>
    <source>
        <strain evidence="2">CGMCC 4.7110</strain>
    </source>
</reference>
<reference evidence="2" key="1">
    <citation type="journal article" date="2014" name="Int. J. Syst. Evol. Microbiol.">
        <title>Complete genome sequence of Corynebacterium casei LMG S-19264T (=DSM 44701T), isolated from a smear-ripened cheese.</title>
        <authorList>
            <consortium name="US DOE Joint Genome Institute (JGI-PGF)"/>
            <person name="Walter F."/>
            <person name="Albersmeier A."/>
            <person name="Kalinowski J."/>
            <person name="Ruckert C."/>
        </authorList>
    </citation>
    <scope>NUCLEOTIDE SEQUENCE</scope>
    <source>
        <strain evidence="2">CGMCC 4.7110</strain>
    </source>
</reference>
<proteinExistence type="predicted"/>